<feature type="region of interest" description="Disordered" evidence="1">
    <location>
        <begin position="159"/>
        <end position="246"/>
    </location>
</feature>
<gene>
    <name evidence="2" type="ORF">Purlil1_5071</name>
</gene>
<comment type="caution">
    <text evidence="2">The sequence shown here is derived from an EMBL/GenBank/DDBJ whole genome shotgun (WGS) entry which is preliminary data.</text>
</comment>
<accession>A0ABR0C2P8</accession>
<dbReference type="Proteomes" id="UP001287286">
    <property type="component" value="Unassembled WGS sequence"/>
</dbReference>
<evidence type="ECO:0000313" key="3">
    <source>
        <dbReference type="Proteomes" id="UP001287286"/>
    </source>
</evidence>
<feature type="region of interest" description="Disordered" evidence="1">
    <location>
        <begin position="23"/>
        <end position="52"/>
    </location>
</feature>
<feature type="compositionally biased region" description="Polar residues" evidence="1">
    <location>
        <begin position="213"/>
        <end position="234"/>
    </location>
</feature>
<organism evidence="2 3">
    <name type="scientific">Purpureocillium lilacinum</name>
    <name type="common">Paecilomyces lilacinus</name>
    <dbReference type="NCBI Taxonomy" id="33203"/>
    <lineage>
        <taxon>Eukaryota</taxon>
        <taxon>Fungi</taxon>
        <taxon>Dikarya</taxon>
        <taxon>Ascomycota</taxon>
        <taxon>Pezizomycotina</taxon>
        <taxon>Sordariomycetes</taxon>
        <taxon>Hypocreomycetidae</taxon>
        <taxon>Hypocreales</taxon>
        <taxon>Ophiocordycipitaceae</taxon>
        <taxon>Purpureocillium</taxon>
    </lineage>
</organism>
<keyword evidence="3" id="KW-1185">Reference proteome</keyword>
<evidence type="ECO:0000313" key="2">
    <source>
        <dbReference type="EMBL" id="KAK4090399.1"/>
    </source>
</evidence>
<sequence length="310" mass="33010">MPSAGYMGVWRHVPLAAAHGRFGRLSSSTPQPQHVIGTPQRGESGDTKDPRTVHGRAVEVVVLASPRQLVPRPNSPSAVCPTDQRSTAKARSRAVANAHTPPHHPTKGGTSRAPRRRRRRQLDDSGGPQLTLLARTVRSCEKLRPAKRSEAKHHCFAQGFLSPQAHQARDARGDGPASTSTRNAHEHAMNGRPGGAAEGQVDSADPTRARIQSPLSSKHLTPSTSCVPLSNEHSGTADKKARPFDGGGMLLDGPPISNKLSVKAHLVSAKGIKSPTTRPAVLEAPKVGGLARGLAPRYEPFRIARVDDEP</sequence>
<evidence type="ECO:0000256" key="1">
    <source>
        <dbReference type="SAM" id="MobiDB-lite"/>
    </source>
</evidence>
<dbReference type="EMBL" id="JAWRVI010000015">
    <property type="protein sequence ID" value="KAK4090399.1"/>
    <property type="molecule type" value="Genomic_DNA"/>
</dbReference>
<feature type="region of interest" description="Disordered" evidence="1">
    <location>
        <begin position="67"/>
        <end position="130"/>
    </location>
</feature>
<feature type="compositionally biased region" description="Basic and acidic residues" evidence="1">
    <location>
        <begin position="43"/>
        <end position="52"/>
    </location>
</feature>
<name>A0ABR0C2P8_PURLI</name>
<proteinExistence type="predicted"/>
<protein>
    <submittedName>
        <fullName evidence="2">Uncharacterized protein</fullName>
    </submittedName>
</protein>
<reference evidence="2 3" key="1">
    <citation type="journal article" date="2024" name="Microbiol. Resour. Announc.">
        <title>Genome annotations for the ascomycete fungi Trichoderma harzianum, Trichoderma aggressivum, and Purpureocillium lilacinum.</title>
        <authorList>
            <person name="Beijen E.P.W."/>
            <person name="Ohm R.A."/>
        </authorList>
    </citation>
    <scope>NUCLEOTIDE SEQUENCE [LARGE SCALE GENOMIC DNA]</scope>
    <source>
        <strain evidence="2 3">CBS 150709</strain>
    </source>
</reference>